<dbReference type="FunFam" id="2.20.110.10:FF:000002">
    <property type="entry name" value="Phosphatidylinositol 4-phosphate 5-kinase 8"/>
    <property type="match status" value="1"/>
</dbReference>
<dbReference type="SMART" id="SM00698">
    <property type="entry name" value="MORN"/>
    <property type="match status" value="4"/>
</dbReference>
<feature type="region of interest" description="Disordered" evidence="2">
    <location>
        <begin position="52"/>
        <end position="71"/>
    </location>
</feature>
<dbReference type="SUPFAM" id="SSF82185">
    <property type="entry name" value="Histone H3 K4-specific methyltransferase SET7/9 N-terminal domain"/>
    <property type="match status" value="2"/>
</dbReference>
<feature type="region of interest" description="Disordered" evidence="2">
    <location>
        <begin position="76"/>
        <end position="100"/>
    </location>
</feature>
<dbReference type="Pfam" id="PF02493">
    <property type="entry name" value="MORN"/>
    <property type="match status" value="5"/>
</dbReference>
<evidence type="ECO:0000256" key="2">
    <source>
        <dbReference type="SAM" id="MobiDB-lite"/>
    </source>
</evidence>
<evidence type="ECO:0000256" key="1">
    <source>
        <dbReference type="ARBA" id="ARBA00022737"/>
    </source>
</evidence>
<dbReference type="AlphaFoldDB" id="A0A6V4WK10"/>
<proteinExistence type="predicted"/>
<dbReference type="PANTHER" id="PTHR43215">
    <property type="entry name" value="RADIAL SPOKE HEAD 1 HOMOLOG"/>
    <property type="match status" value="1"/>
</dbReference>
<reference evidence="3" key="1">
    <citation type="submission" date="2021-01" db="EMBL/GenBank/DDBJ databases">
        <authorList>
            <person name="Corre E."/>
            <person name="Pelletier E."/>
            <person name="Niang G."/>
            <person name="Scheremetjew M."/>
            <person name="Finn R."/>
            <person name="Kale V."/>
            <person name="Holt S."/>
            <person name="Cochrane G."/>
            <person name="Meng A."/>
            <person name="Brown T."/>
            <person name="Cohen L."/>
        </authorList>
    </citation>
    <scope>NUCLEOTIDE SEQUENCE</scope>
    <source>
        <strain evidence="3">UIO037</strain>
    </source>
</reference>
<evidence type="ECO:0008006" key="4">
    <source>
        <dbReference type="Google" id="ProtNLM"/>
    </source>
</evidence>
<dbReference type="Gene3D" id="2.20.110.10">
    <property type="entry name" value="Histone H3 K4-specific methyltransferase SET7/9 N-terminal domain"/>
    <property type="match status" value="2"/>
</dbReference>
<evidence type="ECO:0000313" key="3">
    <source>
        <dbReference type="EMBL" id="CAE2197715.1"/>
    </source>
</evidence>
<organism evidence="3">
    <name type="scientific">Prymnesium polylepis</name>
    <dbReference type="NCBI Taxonomy" id="72548"/>
    <lineage>
        <taxon>Eukaryota</taxon>
        <taxon>Haptista</taxon>
        <taxon>Haptophyta</taxon>
        <taxon>Prymnesiophyceae</taxon>
        <taxon>Prymnesiales</taxon>
        <taxon>Prymnesiaceae</taxon>
        <taxon>Prymnesium</taxon>
    </lineage>
</organism>
<accession>A0A6V4WK10</accession>
<dbReference type="EMBL" id="HBKO01006375">
    <property type="protein sequence ID" value="CAE2197715.1"/>
    <property type="molecule type" value="Transcribed_RNA"/>
</dbReference>
<dbReference type="PANTHER" id="PTHR43215:SF14">
    <property type="entry name" value="RADIAL SPOKE HEAD 1 HOMOLOG"/>
    <property type="match status" value="1"/>
</dbReference>
<protein>
    <recommendedName>
        <fullName evidence="4">Radial spoke head 1 homolog</fullName>
    </recommendedName>
</protein>
<gene>
    <name evidence="3" type="ORF">CPOL0286_LOCUS3069</name>
</gene>
<keyword evidence="1" id="KW-0677">Repeat</keyword>
<sequence>MKRPEMGDEDEDTKIYKYEGEREVGEVVQITETHPDKPDISQTQEVTLLGQRSGKGLATFPNGDVYDGSYGKGVRSGPGKYTYAPPPLGEEEEAPEEPPPPVAVYEGAWKMGHKTGVGTMTYADGSKYQGSWVKGKRQGIGTFYYPNGDIYSGDWEAGKKHGHGTYIFKATQTRLKGTWEKGVAVSGEFSDDFGNVYKGSFGGDGSTMAYAAGGTFTLASGAVAPYVAAA</sequence>
<name>A0A6V4WK10_9EUKA</name>
<dbReference type="InterPro" id="IPR003409">
    <property type="entry name" value="MORN"/>
</dbReference>